<reference evidence="1 2" key="1">
    <citation type="submission" date="2018-04" db="EMBL/GenBank/DDBJ databases">
        <title>Marixanthomonas spongiae HN-E44 sp. nov., isolated from a marine sponge.</title>
        <authorList>
            <person name="Luo L."/>
            <person name="Zhuang L."/>
        </authorList>
    </citation>
    <scope>NUCLEOTIDE SEQUENCE [LARGE SCALE GENOMIC DNA]</scope>
    <source>
        <strain evidence="1 2">HN-E44</strain>
    </source>
</reference>
<dbReference type="OrthoDB" id="821958at2"/>
<gene>
    <name evidence="1" type="ORF">DDV96_14595</name>
</gene>
<accession>A0A2U0HVS4</accession>
<name>A0A2U0HVS4_9FLAO</name>
<dbReference type="Pfam" id="PF19781">
    <property type="entry name" value="DUF6266"/>
    <property type="match status" value="1"/>
</dbReference>
<dbReference type="InterPro" id="IPR046233">
    <property type="entry name" value="DUF6266"/>
</dbReference>
<keyword evidence="2" id="KW-1185">Reference proteome</keyword>
<dbReference type="AlphaFoldDB" id="A0A2U0HVS4"/>
<evidence type="ECO:0000313" key="2">
    <source>
        <dbReference type="Proteomes" id="UP000245962"/>
    </source>
</evidence>
<evidence type="ECO:0000313" key="1">
    <source>
        <dbReference type="EMBL" id="PVW12850.1"/>
    </source>
</evidence>
<sequence>MGTLQNGLMGGFSGKVGPVVGATWRNKNIIRSAPQLSNKPRSQAQLSNQSNFGLVSTFLAKYRAFINAYFIPDADGKAAYGSAMSYHRKHATIKINGLYYMNYLKVLISKGPLPGVWNLTFTQGAINSFQLTWDDNSEQPLAAPNDLLTVATYAPALHTFYFFEACAERQDTSVQLTIPAGFTEQNLQLWATFTDQAKHPTAATSCYVGEVNG</sequence>
<comment type="caution">
    <text evidence="1">The sequence shown here is derived from an EMBL/GenBank/DDBJ whole genome shotgun (WGS) entry which is preliminary data.</text>
</comment>
<protein>
    <submittedName>
        <fullName evidence="1">Uncharacterized protein</fullName>
    </submittedName>
</protein>
<organism evidence="1 2">
    <name type="scientific">Marixanthomonas spongiae</name>
    <dbReference type="NCBI Taxonomy" id="2174845"/>
    <lineage>
        <taxon>Bacteria</taxon>
        <taxon>Pseudomonadati</taxon>
        <taxon>Bacteroidota</taxon>
        <taxon>Flavobacteriia</taxon>
        <taxon>Flavobacteriales</taxon>
        <taxon>Flavobacteriaceae</taxon>
        <taxon>Marixanthomonas</taxon>
    </lineage>
</organism>
<dbReference type="Proteomes" id="UP000245962">
    <property type="component" value="Unassembled WGS sequence"/>
</dbReference>
<proteinExistence type="predicted"/>
<dbReference type="EMBL" id="QEHR01000012">
    <property type="protein sequence ID" value="PVW12850.1"/>
    <property type="molecule type" value="Genomic_DNA"/>
</dbReference>
<dbReference type="RefSeq" id="WP_116695516.1">
    <property type="nucleotide sequence ID" value="NZ_QEHR01000012.1"/>
</dbReference>